<protein>
    <submittedName>
        <fullName evidence="5">Insulinase family protein</fullName>
    </submittedName>
</protein>
<evidence type="ECO:0000256" key="1">
    <source>
        <dbReference type="ARBA" id="ARBA00007261"/>
    </source>
</evidence>
<dbReference type="Proteomes" id="UP000831537">
    <property type="component" value="Chromosome"/>
</dbReference>
<feature type="domain" description="Peptidase M16 C-terminal" evidence="4">
    <location>
        <begin position="166"/>
        <end position="340"/>
    </location>
</feature>
<dbReference type="RefSeq" id="WP_244745707.1">
    <property type="nucleotide sequence ID" value="NZ_CP095071.1"/>
</dbReference>
<gene>
    <name evidence="5" type="ORF">MUN87_01575</name>
</gene>
<evidence type="ECO:0000259" key="3">
    <source>
        <dbReference type="Pfam" id="PF00675"/>
    </source>
</evidence>
<dbReference type="EMBL" id="CP095071">
    <property type="protein sequence ID" value="UOQ85624.1"/>
    <property type="molecule type" value="Genomic_DNA"/>
</dbReference>
<dbReference type="InterPro" id="IPR011249">
    <property type="entry name" value="Metalloenz_LuxS/M16"/>
</dbReference>
<dbReference type="PROSITE" id="PS00143">
    <property type="entry name" value="INSULINASE"/>
    <property type="match status" value="1"/>
</dbReference>
<dbReference type="PANTHER" id="PTHR11851:SF49">
    <property type="entry name" value="MITOCHONDRIAL-PROCESSING PEPTIDASE SUBUNIT ALPHA"/>
    <property type="match status" value="1"/>
</dbReference>
<evidence type="ECO:0000313" key="6">
    <source>
        <dbReference type="Proteomes" id="UP000831537"/>
    </source>
</evidence>
<reference evidence="5 6" key="1">
    <citation type="submission" date="2022-04" db="EMBL/GenBank/DDBJ databases">
        <title>Gracilibacillus sp. isolated from saltern.</title>
        <authorList>
            <person name="Won M."/>
            <person name="Lee C.-M."/>
            <person name="Woen H.-Y."/>
            <person name="Kwon S.-W."/>
        </authorList>
    </citation>
    <scope>NUCLEOTIDE SEQUENCE [LARGE SCALE GENOMIC DNA]</scope>
    <source>
        <strain evidence="5 6">SSPM10-3</strain>
    </source>
</reference>
<feature type="domain" description="Peptidase M16 N-terminal" evidence="3">
    <location>
        <begin position="12"/>
        <end position="158"/>
    </location>
</feature>
<dbReference type="Pfam" id="PF05193">
    <property type="entry name" value="Peptidase_M16_C"/>
    <property type="match status" value="1"/>
</dbReference>
<dbReference type="InterPro" id="IPR011765">
    <property type="entry name" value="Pept_M16_N"/>
</dbReference>
<dbReference type="Pfam" id="PF00675">
    <property type="entry name" value="Peptidase_M16"/>
    <property type="match status" value="1"/>
</dbReference>
<keyword evidence="6" id="KW-1185">Reference proteome</keyword>
<dbReference type="InterPro" id="IPR050361">
    <property type="entry name" value="MPP/UQCRC_Complex"/>
</dbReference>
<organism evidence="5 6">
    <name type="scientific">Gracilibacillus salinarum</name>
    <dbReference type="NCBI Taxonomy" id="2932255"/>
    <lineage>
        <taxon>Bacteria</taxon>
        <taxon>Bacillati</taxon>
        <taxon>Bacillota</taxon>
        <taxon>Bacilli</taxon>
        <taxon>Bacillales</taxon>
        <taxon>Bacillaceae</taxon>
        <taxon>Gracilibacillus</taxon>
    </lineage>
</organism>
<accession>A0ABY4GN39</accession>
<dbReference type="SUPFAM" id="SSF63411">
    <property type="entry name" value="LuxS/MPP-like metallohydrolase"/>
    <property type="match status" value="2"/>
</dbReference>
<comment type="similarity">
    <text evidence="1 2">Belongs to the peptidase M16 family.</text>
</comment>
<dbReference type="InterPro" id="IPR007863">
    <property type="entry name" value="Peptidase_M16_C"/>
</dbReference>
<evidence type="ECO:0000259" key="4">
    <source>
        <dbReference type="Pfam" id="PF05193"/>
    </source>
</evidence>
<dbReference type="Gene3D" id="3.30.830.10">
    <property type="entry name" value="Metalloenzyme, LuxS/M16 peptidase-like"/>
    <property type="match status" value="2"/>
</dbReference>
<sequence>MLHRKECKNGLRIVLEQITTVRSITIGIWVKTGSRNETERLNGISHFIEHMLFKGTKNRTPQEIAEAFDGIGGEINAFTSKEYTCYYAKVLDTHQNMAIEILADMILHSNLDSIEMDREKKVILEEINMTEDTPDDIIHDKLHEMIYQDHMLAKPILGSKATVEQLTKQQLSCYMQEHYRPENIVVSIAGNTDQDYMNTVEEYLQFETNPLTRNKEMLISPVFHTGNAKFQKETEQAHLCIGFNGVDVTDKSIHAMMIVNNVLGGSMSSRLFQEIREKDGMAYSIFSYHSAFIDSGLLTIYAGTSKHQLQQVQDKIFSVTDQLRTNGLTEKEWEISKEQLKGLYMLSLESTNSKMSRNARNELLLEDHPSLEQVMKQIDRIQLEDVEAILNGLQADQSAIAVISPDF</sequence>
<dbReference type="InterPro" id="IPR001431">
    <property type="entry name" value="Pept_M16_Zn_BS"/>
</dbReference>
<evidence type="ECO:0000313" key="5">
    <source>
        <dbReference type="EMBL" id="UOQ85624.1"/>
    </source>
</evidence>
<proteinExistence type="inferred from homology"/>
<name>A0ABY4GN39_9BACI</name>
<dbReference type="PANTHER" id="PTHR11851">
    <property type="entry name" value="METALLOPROTEASE"/>
    <property type="match status" value="1"/>
</dbReference>
<evidence type="ECO:0000256" key="2">
    <source>
        <dbReference type="RuleBase" id="RU004447"/>
    </source>
</evidence>